<dbReference type="STRING" id="1217970.SAMN05444002_0633"/>
<organism evidence="2 3">
    <name type="scientific">Vannielia litorea</name>
    <dbReference type="NCBI Taxonomy" id="1217970"/>
    <lineage>
        <taxon>Bacteria</taxon>
        <taxon>Pseudomonadati</taxon>
        <taxon>Pseudomonadota</taxon>
        <taxon>Alphaproteobacteria</taxon>
        <taxon>Rhodobacterales</taxon>
        <taxon>Paracoccaceae</taxon>
        <taxon>Vannielia</taxon>
    </lineage>
</organism>
<evidence type="ECO:0000313" key="2">
    <source>
        <dbReference type="EMBL" id="SIN81078.1"/>
    </source>
</evidence>
<dbReference type="EMBL" id="FSRL01000001">
    <property type="protein sequence ID" value="SIN81078.1"/>
    <property type="molecule type" value="Genomic_DNA"/>
</dbReference>
<accession>A0A1N6EDG2</accession>
<gene>
    <name evidence="2" type="ORF">SAMN05444002_0633</name>
</gene>
<keyword evidence="3" id="KW-1185">Reference proteome</keyword>
<dbReference type="Proteomes" id="UP000184932">
    <property type="component" value="Unassembled WGS sequence"/>
</dbReference>
<protein>
    <submittedName>
        <fullName evidence="2">ABC-type uncharacterized transport system, substrate-binding protein</fullName>
    </submittedName>
</protein>
<dbReference type="OrthoDB" id="1679673at2"/>
<feature type="signal peptide" evidence="1">
    <location>
        <begin position="1"/>
        <end position="18"/>
    </location>
</feature>
<proteinExistence type="predicted"/>
<dbReference type="AlphaFoldDB" id="A0A1N6EDG2"/>
<feature type="chain" id="PRO_5012071190" evidence="1">
    <location>
        <begin position="19"/>
        <end position="219"/>
    </location>
</feature>
<sequence length="219" mass="23829">MRNWFAALILAAPGVAGAHPHVFVETGFEVIFNDAGLIEAVRVNWRYDELTSLYVAEERGVDPDFDGEATPEELAALQGFDMTWPEAFEGDTYLTVDGVRVALGAPEEVSAGYAEGKVSSSHLRRLAEPVDPRKVVVLSPYDPSYYSAYEIVSETALTGREGCRAELWVPDYDAAAEQLQVALEELMGDAQAQGFDEAEFPPVGDMFAQEVRVACDAGS</sequence>
<dbReference type="RefSeq" id="WP_074254798.1">
    <property type="nucleotide sequence ID" value="NZ_FSRL01000001.1"/>
</dbReference>
<keyword evidence="1" id="KW-0732">Signal</keyword>
<name>A0A1N6EDG2_9RHOB</name>
<evidence type="ECO:0000313" key="3">
    <source>
        <dbReference type="Proteomes" id="UP000184932"/>
    </source>
</evidence>
<dbReference type="Pfam" id="PF06226">
    <property type="entry name" value="DUF1007"/>
    <property type="match status" value="1"/>
</dbReference>
<dbReference type="InterPro" id="IPR010412">
    <property type="entry name" value="DUF1007"/>
</dbReference>
<reference evidence="3" key="1">
    <citation type="submission" date="2016-11" db="EMBL/GenBank/DDBJ databases">
        <authorList>
            <person name="Varghese N."/>
            <person name="Submissions S."/>
        </authorList>
    </citation>
    <scope>NUCLEOTIDE SEQUENCE [LARGE SCALE GENOMIC DNA]</scope>
    <source>
        <strain evidence="3">DSM 29440</strain>
    </source>
</reference>
<evidence type="ECO:0000256" key="1">
    <source>
        <dbReference type="SAM" id="SignalP"/>
    </source>
</evidence>